<dbReference type="EMBL" id="QGGY01000009">
    <property type="protein sequence ID" value="PWJ74316.1"/>
    <property type="molecule type" value="Genomic_DNA"/>
</dbReference>
<dbReference type="RefSeq" id="WP_109747205.1">
    <property type="nucleotide sequence ID" value="NZ_JANKBI010000010.1"/>
</dbReference>
<dbReference type="AlphaFoldDB" id="A0AB73T234"/>
<reference evidence="1 2" key="1">
    <citation type="submission" date="2018-05" db="EMBL/GenBank/DDBJ databases">
        <authorList>
            <person name="Goeker M."/>
            <person name="Huntemann M."/>
            <person name="Clum A."/>
            <person name="Pillay M."/>
            <person name="Palaniappan K."/>
            <person name="Varghese N."/>
            <person name="Mikhailova N."/>
            <person name="Stamatis D."/>
            <person name="Reddy T."/>
            <person name="Daum C."/>
            <person name="Shapiro N."/>
            <person name="Ivanova N."/>
            <person name="Kyrpides N."/>
            <person name="Woyke T."/>
        </authorList>
    </citation>
    <scope>NUCLEOTIDE SEQUENCE [LARGE SCALE GENOMIC DNA]</scope>
    <source>
        <strain evidence="1 2">DSM 26524</strain>
    </source>
</reference>
<sequence length="138" mass="15105">MQLQAEEVMCLNVICEEAREVRSGLDGYLRVIPIVGGSVEGRVRGSVVSGGADWNTEKPNGDAHVFAKYMLETDDGEYIAVENEGILEKDSTARIKTVPRFTADENGKYAWLNKGVYVGSLEGGKIPNSVEIHVYRIG</sequence>
<dbReference type="Proteomes" id="UP000245412">
    <property type="component" value="Unassembled WGS sequence"/>
</dbReference>
<name>A0AB73T234_9FIRM</name>
<dbReference type="PANTHER" id="PTHR37315">
    <property type="entry name" value="UPF0311 PROTEIN BLR7842"/>
    <property type="match status" value="1"/>
</dbReference>
<comment type="caution">
    <text evidence="1">The sequence shown here is derived from an EMBL/GenBank/DDBJ whole genome shotgun (WGS) entry which is preliminary data.</text>
</comment>
<protein>
    <submittedName>
        <fullName evidence="1">Uncharacterized protein DUF3237</fullName>
    </submittedName>
</protein>
<proteinExistence type="predicted"/>
<dbReference type="Gene3D" id="2.40.160.20">
    <property type="match status" value="1"/>
</dbReference>
<dbReference type="PANTHER" id="PTHR37315:SF1">
    <property type="entry name" value="UPF0311 PROTEIN BLR7842"/>
    <property type="match status" value="1"/>
</dbReference>
<keyword evidence="2" id="KW-1185">Reference proteome</keyword>
<accession>A0AB73T234</accession>
<organism evidence="1 2">
    <name type="scientific">Murimonas intestini</name>
    <dbReference type="NCBI Taxonomy" id="1337051"/>
    <lineage>
        <taxon>Bacteria</taxon>
        <taxon>Bacillati</taxon>
        <taxon>Bacillota</taxon>
        <taxon>Clostridia</taxon>
        <taxon>Lachnospirales</taxon>
        <taxon>Lachnospiraceae</taxon>
        <taxon>Murimonas</taxon>
    </lineage>
</organism>
<dbReference type="InterPro" id="IPR020915">
    <property type="entry name" value="UPF0311"/>
</dbReference>
<evidence type="ECO:0000313" key="2">
    <source>
        <dbReference type="Proteomes" id="UP000245412"/>
    </source>
</evidence>
<dbReference type="Pfam" id="PF11578">
    <property type="entry name" value="DUF3237"/>
    <property type="match status" value="1"/>
</dbReference>
<evidence type="ECO:0000313" key="1">
    <source>
        <dbReference type="EMBL" id="PWJ74316.1"/>
    </source>
</evidence>
<gene>
    <name evidence="1" type="ORF">C7383_10952</name>
</gene>